<gene>
    <name evidence="7" type="ORF">MIM_c31120</name>
</gene>
<dbReference type="GO" id="GO:0046872">
    <property type="term" value="F:metal ion binding"/>
    <property type="evidence" value="ECO:0007669"/>
    <property type="project" value="UniProtKB-KW"/>
</dbReference>
<dbReference type="Proteomes" id="UP000019095">
    <property type="component" value="Chromosome"/>
</dbReference>
<dbReference type="InterPro" id="IPR051459">
    <property type="entry name" value="Cytochrome_c-type_DH"/>
</dbReference>
<dbReference type="KEGG" id="amim:MIM_c31120"/>
<dbReference type="GO" id="GO:0020037">
    <property type="term" value="F:heme binding"/>
    <property type="evidence" value="ECO:0007669"/>
    <property type="project" value="InterPro"/>
</dbReference>
<dbReference type="eggNOG" id="COG2010">
    <property type="taxonomic scope" value="Bacteria"/>
</dbReference>
<evidence type="ECO:0000256" key="1">
    <source>
        <dbReference type="ARBA" id="ARBA00022617"/>
    </source>
</evidence>
<dbReference type="InterPro" id="IPR036856">
    <property type="entry name" value="Ald_Oxase/Xan_DH_a/b_sf"/>
</dbReference>
<dbReference type="InterPro" id="IPR009056">
    <property type="entry name" value="Cyt_c-like_dom"/>
</dbReference>
<dbReference type="Pfam" id="PF00034">
    <property type="entry name" value="Cytochrom_C"/>
    <property type="match status" value="2"/>
</dbReference>
<evidence type="ECO:0000259" key="6">
    <source>
        <dbReference type="PROSITE" id="PS51007"/>
    </source>
</evidence>
<dbReference type="PATRIC" id="fig|1247726.3.peg.3429"/>
<keyword evidence="3 4" id="KW-0408">Iron</keyword>
<evidence type="ECO:0000313" key="8">
    <source>
        <dbReference type="Proteomes" id="UP000019095"/>
    </source>
</evidence>
<dbReference type="AlphaFoldDB" id="W0PEF8"/>
<organism evidence="7 8">
    <name type="scientific">Advenella mimigardefordensis (strain DSM 17166 / LMG 22922 / DPN7)</name>
    <dbReference type="NCBI Taxonomy" id="1247726"/>
    <lineage>
        <taxon>Bacteria</taxon>
        <taxon>Pseudomonadati</taxon>
        <taxon>Pseudomonadota</taxon>
        <taxon>Betaproteobacteria</taxon>
        <taxon>Burkholderiales</taxon>
        <taxon>Alcaligenaceae</taxon>
    </lineage>
</organism>
<dbReference type="SUPFAM" id="SSF46626">
    <property type="entry name" value="Cytochrome c"/>
    <property type="match status" value="3"/>
</dbReference>
<proteinExistence type="predicted"/>
<keyword evidence="1 4" id="KW-0349">Heme</keyword>
<dbReference type="GO" id="GO:0009055">
    <property type="term" value="F:electron transfer activity"/>
    <property type="evidence" value="ECO:0007669"/>
    <property type="project" value="InterPro"/>
</dbReference>
<feature type="region of interest" description="Disordered" evidence="5">
    <location>
        <begin position="1"/>
        <end position="25"/>
    </location>
</feature>
<dbReference type="RefSeq" id="WP_025373838.1">
    <property type="nucleotide sequence ID" value="NZ_CP003915.1"/>
</dbReference>
<dbReference type="OrthoDB" id="9809720at2"/>
<feature type="domain" description="Cytochrome c" evidence="6">
    <location>
        <begin position="845"/>
        <end position="933"/>
    </location>
</feature>
<dbReference type="Gene3D" id="1.10.760.10">
    <property type="entry name" value="Cytochrome c-like domain"/>
    <property type="match status" value="3"/>
</dbReference>
<dbReference type="SUPFAM" id="SSF54665">
    <property type="entry name" value="CO dehydrogenase molybdoprotein N-domain-like"/>
    <property type="match status" value="1"/>
</dbReference>
<dbReference type="SMART" id="SM01008">
    <property type="entry name" value="Ald_Xan_dh_C"/>
    <property type="match status" value="1"/>
</dbReference>
<dbReference type="SUPFAM" id="SSF56003">
    <property type="entry name" value="Molybdenum cofactor-binding domain"/>
    <property type="match status" value="1"/>
</dbReference>
<sequence>MSTDLTSPTTADLCHKPNDSDSMDLSTPTGSLLLHGVVLRPPHWAQDMQANRIARLQSLDSERAAAVPGVVRCVCRGNFVGVVAVQRTQAQQACALLKADWLTPVAASADVHYSANQTSTPGTIHSATRYEWRNQLAEDTPDWAIAWHRNDQLTVWVNTRRQAALRQELSALLDLPPEAIRIVQHGQHTQDGLDTAVEAALLAWDLSRPVRVQAAYAATSLAVQIEQKQQTADHTRRERTQWSINALDPRRPSIAGRLCGLETDPRSGMALLTDYVDAPVQKSDRNLTATDPYSYTAAAVFAQESHFDEYCASHQLDPVQTRLARIGSERGQQLLRRVAQQSGWDQTASGPTARAAGLGRGIAYSHTIDNDCNPPQEVWSAWAVELAVDARSGGLSVSRLTVGHDASHTERTAETTTETQRALKDRLGKWTQLLLGQARQGVENTAAPSDEQHQLALPEVQVVNSARSLDQPLAWGPGVELPAAAAIANAIYNATGLRLRETPFALPTLSLDAPPTTKRRKRWRNSWLGGLMAAATGALVVAAPWRSSIPPVSRVDTSIFSAQAIERGRLVALSGDCMVCHTAPDGQTNAGGLGLDTPFGTIYTTNITPDRETGIGAWSYKAFERAMREGIHRDGRHLYPAFPYTAYAKMSDEDLQSLYAYLMTQPAVSSPNKETRLPFPMNVRPLMAGWNTLFHRDRQAYTPDPNQSPLWNRGAYLVNSSGHCAACHSPRNALGAEKSGENNFLGGGFADNWEAPALNKRSAAPIPWTEQELFQYLRTGYSPLHGVAAGPMGPVVAGLAQLPETDVRAMAHYLASLNPATTESTDNQAVMAARLEADSQASQDTRLLPGETLFNGACAVCHDSGSGPVLFGARPSLALNSNLHSDHPDNVIQVLMHGITRPAQANLSTMPGFKHSMNDAQMASLLQYMRTRFAPDKPAWNNLPEKIANIRQQQGHP</sequence>
<keyword evidence="2 4" id="KW-0479">Metal-binding</keyword>
<feature type="compositionally biased region" description="Polar residues" evidence="5">
    <location>
        <begin position="1"/>
        <end position="10"/>
    </location>
</feature>
<evidence type="ECO:0000256" key="2">
    <source>
        <dbReference type="ARBA" id="ARBA00022723"/>
    </source>
</evidence>
<dbReference type="InterPro" id="IPR036909">
    <property type="entry name" value="Cyt_c-like_dom_sf"/>
</dbReference>
<dbReference type="InterPro" id="IPR037165">
    <property type="entry name" value="AldOxase/xan_DH_Mopterin-bd_sf"/>
</dbReference>
<feature type="domain" description="Cytochrome c" evidence="6">
    <location>
        <begin position="563"/>
        <end position="666"/>
    </location>
</feature>
<evidence type="ECO:0000256" key="4">
    <source>
        <dbReference type="PROSITE-ProRule" id="PRU00433"/>
    </source>
</evidence>
<evidence type="ECO:0000256" key="3">
    <source>
        <dbReference type="ARBA" id="ARBA00023004"/>
    </source>
</evidence>
<dbReference type="PANTHER" id="PTHR35008:SF8">
    <property type="entry name" value="ALCOHOL DEHYDROGENASE CYTOCHROME C SUBUNIT"/>
    <property type="match status" value="1"/>
</dbReference>
<dbReference type="STRING" id="1247726.MIM_c31120"/>
<keyword evidence="8" id="KW-1185">Reference proteome</keyword>
<dbReference type="InterPro" id="IPR000674">
    <property type="entry name" value="Ald_Oxase/Xan_DH_a/b"/>
</dbReference>
<reference evidence="7 8" key="1">
    <citation type="journal article" date="2014" name="Microbiology">
        <title>Unravelling the complete genome sequence of Advenella mimigardefordensis strain DPN7T and novel insights in the catabolism of the xenobiotic polythioester precursor 3,3'-dithiodipropionate.</title>
        <authorList>
            <person name="Wubbeler J.H."/>
            <person name="Hiessl S."/>
            <person name="Schuldes J."/>
            <person name="Thurmer A."/>
            <person name="Daniel R."/>
            <person name="Steinbuchel A."/>
        </authorList>
    </citation>
    <scope>NUCLEOTIDE SEQUENCE [LARGE SCALE GENOMIC DNA]</scope>
    <source>
        <strain evidence="8">DSM 17166 / LMG 22922 / DPN7</strain>
    </source>
</reference>
<dbReference type="PANTHER" id="PTHR35008">
    <property type="entry name" value="BLL4482 PROTEIN-RELATED"/>
    <property type="match status" value="1"/>
</dbReference>
<accession>W0PEF8</accession>
<dbReference type="HOGENOM" id="CLU_007015_1_1_4"/>
<evidence type="ECO:0000256" key="5">
    <source>
        <dbReference type="SAM" id="MobiDB-lite"/>
    </source>
</evidence>
<dbReference type="eggNOG" id="COG1529">
    <property type="taxonomic scope" value="Bacteria"/>
</dbReference>
<dbReference type="Gene3D" id="3.30.365.10">
    <property type="entry name" value="Aldehyde oxidase/xanthine dehydrogenase, molybdopterin binding domain"/>
    <property type="match status" value="2"/>
</dbReference>
<protein>
    <submittedName>
        <fullName evidence="7">Putative aerobic-type carbon monoxide dehydrogenase large subunit</fullName>
    </submittedName>
</protein>
<feature type="domain" description="Cytochrome c" evidence="6">
    <location>
        <begin position="709"/>
        <end position="818"/>
    </location>
</feature>
<name>W0PEF8_ADVMD</name>
<evidence type="ECO:0000313" key="7">
    <source>
        <dbReference type="EMBL" id="AHG65176.1"/>
    </source>
</evidence>
<dbReference type="GO" id="GO:0016491">
    <property type="term" value="F:oxidoreductase activity"/>
    <property type="evidence" value="ECO:0007669"/>
    <property type="project" value="InterPro"/>
</dbReference>
<dbReference type="EMBL" id="CP003915">
    <property type="protein sequence ID" value="AHG65176.1"/>
    <property type="molecule type" value="Genomic_DNA"/>
</dbReference>
<dbReference type="Pfam" id="PF13442">
    <property type="entry name" value="Cytochrome_CBB3"/>
    <property type="match status" value="1"/>
</dbReference>
<dbReference type="PROSITE" id="PS51007">
    <property type="entry name" value="CYTC"/>
    <property type="match status" value="3"/>
</dbReference>